<feature type="compositionally biased region" description="Polar residues" evidence="5">
    <location>
        <begin position="139"/>
        <end position="159"/>
    </location>
</feature>
<keyword evidence="4" id="KW-0687">Ribonucleoprotein</keyword>
<dbReference type="GO" id="GO:0005739">
    <property type="term" value="C:mitochondrion"/>
    <property type="evidence" value="ECO:0007669"/>
    <property type="project" value="UniProtKB-SubCell"/>
</dbReference>
<dbReference type="AlphaFoldDB" id="A0A9P7K5N9"/>
<dbReference type="PANTHER" id="PTHR13274:SF2">
    <property type="entry name" value="SMALL RIBOSOMAL SUBUNIT PROTEIN MS25"/>
    <property type="match status" value="1"/>
</dbReference>
<feature type="domain" description="Ribosomal protein/NADH dehydrogenase" evidence="6">
    <location>
        <begin position="41"/>
        <end position="119"/>
    </location>
</feature>
<gene>
    <name evidence="7" type="ORF">H0H81_009428</name>
</gene>
<evidence type="ECO:0000259" key="6">
    <source>
        <dbReference type="SMART" id="SM00916"/>
    </source>
</evidence>
<evidence type="ECO:0000256" key="3">
    <source>
        <dbReference type="ARBA" id="ARBA00023128"/>
    </source>
</evidence>
<dbReference type="GO" id="GO:0003735">
    <property type="term" value="F:structural constituent of ribosome"/>
    <property type="evidence" value="ECO:0007669"/>
    <property type="project" value="InterPro"/>
</dbReference>
<proteinExistence type="predicted"/>
<dbReference type="OrthoDB" id="1696305at2759"/>
<dbReference type="Gene3D" id="3.40.30.10">
    <property type="entry name" value="Glutaredoxin"/>
    <property type="match status" value="1"/>
</dbReference>
<name>A0A9P7K5N9_9AGAR</name>
<evidence type="ECO:0000256" key="5">
    <source>
        <dbReference type="SAM" id="MobiDB-lite"/>
    </source>
</evidence>
<evidence type="ECO:0000313" key="7">
    <source>
        <dbReference type="EMBL" id="KAG5636001.1"/>
    </source>
</evidence>
<feature type="compositionally biased region" description="Basic and acidic residues" evidence="5">
    <location>
        <begin position="166"/>
        <end position="184"/>
    </location>
</feature>
<dbReference type="SMART" id="SM00916">
    <property type="entry name" value="L51_S25_CI-B8"/>
    <property type="match status" value="1"/>
</dbReference>
<comment type="subcellular location">
    <subcellularLocation>
        <location evidence="1">Mitochondrion</location>
    </subcellularLocation>
</comment>
<dbReference type="EMBL" id="JABCKI010005989">
    <property type="protein sequence ID" value="KAG5636001.1"/>
    <property type="molecule type" value="Genomic_DNA"/>
</dbReference>
<keyword evidence="2" id="KW-0689">Ribosomal protein</keyword>
<evidence type="ECO:0000313" key="8">
    <source>
        <dbReference type="Proteomes" id="UP000717328"/>
    </source>
</evidence>
<evidence type="ECO:0000256" key="4">
    <source>
        <dbReference type="ARBA" id="ARBA00023274"/>
    </source>
</evidence>
<keyword evidence="8" id="KW-1185">Reference proteome</keyword>
<sequence length="199" mass="21575">MSRLAKRAAAGPSHLARVLANLNAAPKLTLSGLKSLKLSLAFQNDHFGARHFVKEQLPRIRYANPQLEIEVEKVRKTAEEAWRPEMELEFTNGTRTTLDMHAKWSSTITKELMDLAGGDAWAQWKAHAAAAGVPLVPGSSESPTASIPAQKGQTQTQLPTLKAFRAAREREAQAAAAREVRPEEVVTPTPKTGAAAVLP</sequence>
<dbReference type="SUPFAM" id="SSF52833">
    <property type="entry name" value="Thioredoxin-like"/>
    <property type="match status" value="1"/>
</dbReference>
<feature type="region of interest" description="Disordered" evidence="5">
    <location>
        <begin position="135"/>
        <end position="199"/>
    </location>
</feature>
<evidence type="ECO:0000256" key="2">
    <source>
        <dbReference type="ARBA" id="ARBA00022980"/>
    </source>
</evidence>
<evidence type="ECO:0000256" key="1">
    <source>
        <dbReference type="ARBA" id="ARBA00004173"/>
    </source>
</evidence>
<accession>A0A9P7K5N9</accession>
<reference evidence="7" key="1">
    <citation type="submission" date="2021-02" db="EMBL/GenBank/DDBJ databases">
        <authorList>
            <person name="Nieuwenhuis M."/>
            <person name="Van De Peppel L.J.J."/>
        </authorList>
    </citation>
    <scope>NUCLEOTIDE SEQUENCE</scope>
    <source>
        <strain evidence="7">D49</strain>
    </source>
</reference>
<dbReference type="Pfam" id="PF05047">
    <property type="entry name" value="L51_S25_CI-B8"/>
    <property type="match status" value="1"/>
</dbReference>
<dbReference type="PANTHER" id="PTHR13274">
    <property type="entry name" value="MITOCHONDRIAL RIBOSOMAL PROTEIN S25"/>
    <property type="match status" value="1"/>
</dbReference>
<keyword evidence="3" id="KW-0496">Mitochondrion</keyword>
<organism evidence="7 8">
    <name type="scientific">Sphagnurus paluster</name>
    <dbReference type="NCBI Taxonomy" id="117069"/>
    <lineage>
        <taxon>Eukaryota</taxon>
        <taxon>Fungi</taxon>
        <taxon>Dikarya</taxon>
        <taxon>Basidiomycota</taxon>
        <taxon>Agaricomycotina</taxon>
        <taxon>Agaricomycetes</taxon>
        <taxon>Agaricomycetidae</taxon>
        <taxon>Agaricales</taxon>
        <taxon>Tricholomatineae</taxon>
        <taxon>Lyophyllaceae</taxon>
        <taxon>Sphagnurus</taxon>
    </lineage>
</organism>
<dbReference type="GO" id="GO:0005840">
    <property type="term" value="C:ribosome"/>
    <property type="evidence" value="ECO:0007669"/>
    <property type="project" value="UniProtKB-KW"/>
</dbReference>
<dbReference type="Proteomes" id="UP000717328">
    <property type="component" value="Unassembled WGS sequence"/>
</dbReference>
<reference evidence="7" key="2">
    <citation type="submission" date="2021-10" db="EMBL/GenBank/DDBJ databases">
        <title>Phylogenomics reveals ancestral predisposition of the termite-cultivated fungus Termitomyces towards a domesticated lifestyle.</title>
        <authorList>
            <person name="Auxier B."/>
            <person name="Grum-Grzhimaylo A."/>
            <person name="Cardenas M.E."/>
            <person name="Lodge J.D."/>
            <person name="Laessoe T."/>
            <person name="Pedersen O."/>
            <person name="Smith M.E."/>
            <person name="Kuyper T.W."/>
            <person name="Franco-Molano E.A."/>
            <person name="Baroni T.J."/>
            <person name="Aanen D.K."/>
        </authorList>
    </citation>
    <scope>NUCLEOTIDE SEQUENCE</scope>
    <source>
        <strain evidence="7">D49</strain>
    </source>
</reference>
<dbReference type="InterPro" id="IPR036249">
    <property type="entry name" value="Thioredoxin-like_sf"/>
</dbReference>
<protein>
    <recommendedName>
        <fullName evidence="6">Ribosomal protein/NADH dehydrogenase domain-containing protein</fullName>
    </recommendedName>
</protein>
<dbReference type="InterPro" id="IPR007741">
    <property type="entry name" value="Ribosomal_mL43/mS25/NADH_DH"/>
</dbReference>
<dbReference type="InterPro" id="IPR040049">
    <property type="entry name" value="Ribosomal_mS25/mL61"/>
</dbReference>
<dbReference type="GO" id="GO:1990904">
    <property type="term" value="C:ribonucleoprotein complex"/>
    <property type="evidence" value="ECO:0007669"/>
    <property type="project" value="UniProtKB-KW"/>
</dbReference>
<comment type="caution">
    <text evidence="7">The sequence shown here is derived from an EMBL/GenBank/DDBJ whole genome shotgun (WGS) entry which is preliminary data.</text>
</comment>